<reference evidence="2 3" key="1">
    <citation type="submission" date="2016-12" db="EMBL/GenBank/DDBJ databases">
        <title>Candidatus Reconcilibacillus cellulovorans genome.</title>
        <authorList>
            <person name="Kolinko S."/>
            <person name="Wu Y.-W."/>
            <person name="Tachea F."/>
            <person name="Denzel E."/>
            <person name="Hiras J."/>
            <person name="Baecker N."/>
            <person name="Chan L.J."/>
            <person name="Eichorst S.A."/>
            <person name="Frey D."/>
            <person name="Adams P.D."/>
            <person name="Pray T."/>
            <person name="Tanjore D."/>
            <person name="Petzold C.J."/>
            <person name="Gladden J.M."/>
            <person name="Simmons B.A."/>
            <person name="Singer S.W."/>
        </authorList>
    </citation>
    <scope>NUCLEOTIDE SEQUENCE [LARGE SCALE GENOMIC DNA]</scope>
    <source>
        <strain evidence="2">JTherm</strain>
    </source>
</reference>
<dbReference type="InterPro" id="IPR012854">
    <property type="entry name" value="Cu_amine_oxidase-like_N"/>
</dbReference>
<sequence length="145" mass="15744">MTKADAARQVKLEIGRSVREVDGVREPVDVAPIVRNDRTFLPIRLLEPLGLKLAWDAAEQKATVERDGAGRVELWVGCPTAVVTAIGASGAVQSREVPIDPNNPDVRPFLENNRLMLPVRFVAENLGLRVNYDGGALTVEQPVGP</sequence>
<organism evidence="2 3">
    <name type="scientific">Candidatus Reconcilbacillus cellulovorans</name>
    <dbReference type="NCBI Taxonomy" id="1906605"/>
    <lineage>
        <taxon>Bacteria</taxon>
        <taxon>Bacillati</taxon>
        <taxon>Bacillota</taxon>
        <taxon>Bacilli</taxon>
        <taxon>Bacillales</taxon>
        <taxon>Paenibacillaceae</taxon>
        <taxon>Candidatus Reconcilbacillus</taxon>
    </lineage>
</organism>
<gene>
    <name evidence="2" type="ORF">BLM47_00490</name>
</gene>
<dbReference type="Pfam" id="PF07833">
    <property type="entry name" value="Cu_amine_oxidN1"/>
    <property type="match status" value="1"/>
</dbReference>
<name>A0A2A6E396_9BACL</name>
<evidence type="ECO:0000313" key="2">
    <source>
        <dbReference type="EMBL" id="PDO11788.1"/>
    </source>
</evidence>
<accession>A0A2A6E396</accession>
<evidence type="ECO:0000313" key="3">
    <source>
        <dbReference type="Proteomes" id="UP000243688"/>
    </source>
</evidence>
<protein>
    <recommendedName>
        <fullName evidence="1">Copper amine oxidase-like N-terminal domain-containing protein</fullName>
    </recommendedName>
</protein>
<comment type="caution">
    <text evidence="2">The sequence shown here is derived from an EMBL/GenBank/DDBJ whole genome shotgun (WGS) entry which is preliminary data.</text>
</comment>
<proteinExistence type="predicted"/>
<evidence type="ECO:0000259" key="1">
    <source>
        <dbReference type="Pfam" id="PF07833"/>
    </source>
</evidence>
<dbReference type="AlphaFoldDB" id="A0A2A6E396"/>
<dbReference type="InterPro" id="IPR036582">
    <property type="entry name" value="Mao_N_sf"/>
</dbReference>
<dbReference type="Gene3D" id="3.30.457.10">
    <property type="entry name" value="Copper amine oxidase-like, N-terminal domain"/>
    <property type="match status" value="2"/>
</dbReference>
<dbReference type="EMBL" id="MOXJ01000001">
    <property type="protein sequence ID" value="PDO11788.1"/>
    <property type="molecule type" value="Genomic_DNA"/>
</dbReference>
<feature type="domain" description="Copper amine oxidase-like N-terminal" evidence="1">
    <location>
        <begin position="21"/>
        <end position="139"/>
    </location>
</feature>
<dbReference type="Proteomes" id="UP000243688">
    <property type="component" value="Unassembled WGS sequence"/>
</dbReference>
<dbReference type="SUPFAM" id="SSF55383">
    <property type="entry name" value="Copper amine oxidase, domain N"/>
    <property type="match status" value="2"/>
</dbReference>